<keyword evidence="3" id="KW-1185">Reference proteome</keyword>
<comment type="caution">
    <text evidence="2">The sequence shown here is derived from an EMBL/GenBank/DDBJ whole genome shotgun (WGS) entry which is preliminary data.</text>
</comment>
<keyword evidence="1" id="KW-0812">Transmembrane</keyword>
<protein>
    <submittedName>
        <fullName evidence="2">Uncharacterized protein</fullName>
    </submittedName>
</protein>
<feature type="transmembrane region" description="Helical" evidence="1">
    <location>
        <begin position="27"/>
        <end position="55"/>
    </location>
</feature>
<organism evidence="2 3">
    <name type="scientific">Dictyobacter alpinus</name>
    <dbReference type="NCBI Taxonomy" id="2014873"/>
    <lineage>
        <taxon>Bacteria</taxon>
        <taxon>Bacillati</taxon>
        <taxon>Chloroflexota</taxon>
        <taxon>Ktedonobacteria</taxon>
        <taxon>Ktedonobacterales</taxon>
        <taxon>Dictyobacteraceae</taxon>
        <taxon>Dictyobacter</taxon>
    </lineage>
</organism>
<gene>
    <name evidence="2" type="ORF">KDA_53290</name>
</gene>
<accession>A0A402BEP9</accession>
<sequence length="63" mass="6526">MQAPFSRFVVPIEKEGSDPTLAFLPSAVVLVGNILGLLVGFAVGVLGYVAVVAIITGKQRNGK</sequence>
<reference evidence="3" key="1">
    <citation type="submission" date="2018-12" db="EMBL/GenBank/DDBJ databases">
        <title>Tengunoibacter tsumagoiensis gen. nov., sp. nov., Dictyobacter kobayashii sp. nov., D. alpinus sp. nov., and D. joshuensis sp. nov. and description of Dictyobacteraceae fam. nov. within the order Ktedonobacterales isolated from Tengu-no-mugimeshi.</title>
        <authorList>
            <person name="Wang C.M."/>
            <person name="Zheng Y."/>
            <person name="Sakai Y."/>
            <person name="Toyoda A."/>
            <person name="Minakuchi Y."/>
            <person name="Abe K."/>
            <person name="Yokota A."/>
            <person name="Yabe S."/>
        </authorList>
    </citation>
    <scope>NUCLEOTIDE SEQUENCE [LARGE SCALE GENOMIC DNA]</scope>
    <source>
        <strain evidence="3">Uno16</strain>
    </source>
</reference>
<keyword evidence="1" id="KW-0472">Membrane</keyword>
<evidence type="ECO:0000313" key="3">
    <source>
        <dbReference type="Proteomes" id="UP000287171"/>
    </source>
</evidence>
<proteinExistence type="predicted"/>
<dbReference type="AlphaFoldDB" id="A0A402BEP9"/>
<dbReference type="Proteomes" id="UP000287171">
    <property type="component" value="Unassembled WGS sequence"/>
</dbReference>
<dbReference type="EMBL" id="BIFT01000002">
    <property type="protein sequence ID" value="GCE29845.1"/>
    <property type="molecule type" value="Genomic_DNA"/>
</dbReference>
<name>A0A402BEP9_9CHLR</name>
<evidence type="ECO:0000313" key="2">
    <source>
        <dbReference type="EMBL" id="GCE29845.1"/>
    </source>
</evidence>
<dbReference type="RefSeq" id="WP_126630036.1">
    <property type="nucleotide sequence ID" value="NZ_BIFT01000002.1"/>
</dbReference>
<evidence type="ECO:0000256" key="1">
    <source>
        <dbReference type="SAM" id="Phobius"/>
    </source>
</evidence>
<keyword evidence="1" id="KW-1133">Transmembrane helix</keyword>